<dbReference type="PANTHER" id="PTHR35395">
    <property type="entry name" value="DUF6536 DOMAIN-CONTAINING PROTEIN"/>
    <property type="match status" value="1"/>
</dbReference>
<keyword evidence="4" id="KW-1185">Reference proteome</keyword>
<reference evidence="3" key="1">
    <citation type="submission" date="2023-07" db="EMBL/GenBank/DDBJ databases">
        <title>Black Yeasts Isolated from many extreme environments.</title>
        <authorList>
            <person name="Coleine C."/>
            <person name="Stajich J.E."/>
            <person name="Selbmann L."/>
        </authorList>
    </citation>
    <scope>NUCLEOTIDE SEQUENCE</scope>
    <source>
        <strain evidence="3">CCFEE 5485</strain>
    </source>
</reference>
<dbReference type="Proteomes" id="UP001274830">
    <property type="component" value="Unassembled WGS sequence"/>
</dbReference>
<feature type="transmembrane region" description="Helical" evidence="1">
    <location>
        <begin position="500"/>
        <end position="527"/>
    </location>
</feature>
<name>A0AAE0WRZ1_9PEZI</name>
<evidence type="ECO:0000313" key="3">
    <source>
        <dbReference type="EMBL" id="KAK3676961.1"/>
    </source>
</evidence>
<sequence length="597" mass="65715">MQCLCSPTRAEINQAHAKGTYLDIGIPSLRNLFRIRWHRVLLWCVLALSSLPIHFLYNSAVFKTIGAEDYYMAVVNEEFFNGNPFLDSYNLTYTNSRGVERTINETFDNQLYVLQKDVSTNAAYKNASLYERLTNSDCISTYGTPFVTDRADVLVVTSARTVIANQTAFDESWSFVPSQYTEDGLSYSWICSDEPTATAKTCNIAKQRRKASAWTKSGLPIEYCLSQLIPGPGLCRLKFSVNILIVVIVMNACKCLVMLLAFWRGKEVPLVTVGDALSSFLQKPDPLTEGRCLMAKTDVAKGPLRWSSPTSEGRELLKPVAAYWHPVRQRWFAAVGIWRWAFTLGLITGALGGAVALLVVASNFLKLKLDTGQSVFGLGFGAVDARAVIIDSLPNAGLATEVLLANLPQVICSLLYFAYNGLFTSMVLSHEYSQYMLRNRRKALRVSSPKGEQRSKYFLHLPYTYSIPLIAISTLLHWLVSQSLFLVRVTTGSQGEDYRISSLGFSCSPILATIIVGSVLVLGAIGFGCRKLASSMPLASSCSVAISAACHPPGEDTDAALLQLSWGEVGEANTELGHCSFTSEETRSPRPRHLYAG</sequence>
<keyword evidence="1" id="KW-0812">Transmembrane</keyword>
<keyword evidence="1" id="KW-0472">Membrane</keyword>
<feature type="transmembrane region" description="Helical" evidence="1">
    <location>
        <begin position="337"/>
        <end position="361"/>
    </location>
</feature>
<dbReference type="PANTHER" id="PTHR35395:SF1">
    <property type="entry name" value="DUF6536 DOMAIN-CONTAINING PROTEIN"/>
    <property type="match status" value="1"/>
</dbReference>
<feature type="transmembrane region" description="Helical" evidence="1">
    <location>
        <begin position="40"/>
        <end position="57"/>
    </location>
</feature>
<feature type="domain" description="DUF6536" evidence="2">
    <location>
        <begin position="1"/>
        <end position="80"/>
    </location>
</feature>
<protein>
    <recommendedName>
        <fullName evidence="2">DUF6536 domain-containing protein</fullName>
    </recommendedName>
</protein>
<dbReference type="InterPro" id="IPR046623">
    <property type="entry name" value="DUF6536"/>
</dbReference>
<proteinExistence type="predicted"/>
<evidence type="ECO:0000259" key="2">
    <source>
        <dbReference type="Pfam" id="PF20163"/>
    </source>
</evidence>
<dbReference type="AlphaFoldDB" id="A0AAE0WRZ1"/>
<feature type="transmembrane region" description="Helical" evidence="1">
    <location>
        <begin position="416"/>
        <end position="437"/>
    </location>
</feature>
<evidence type="ECO:0000256" key="1">
    <source>
        <dbReference type="SAM" id="Phobius"/>
    </source>
</evidence>
<feature type="transmembrane region" description="Helical" evidence="1">
    <location>
        <begin position="239"/>
        <end position="263"/>
    </location>
</feature>
<feature type="transmembrane region" description="Helical" evidence="1">
    <location>
        <begin position="457"/>
        <end position="480"/>
    </location>
</feature>
<dbReference type="Pfam" id="PF20163">
    <property type="entry name" value="DUF6536"/>
    <property type="match status" value="1"/>
</dbReference>
<organism evidence="3 4">
    <name type="scientific">Recurvomyces mirabilis</name>
    <dbReference type="NCBI Taxonomy" id="574656"/>
    <lineage>
        <taxon>Eukaryota</taxon>
        <taxon>Fungi</taxon>
        <taxon>Dikarya</taxon>
        <taxon>Ascomycota</taxon>
        <taxon>Pezizomycotina</taxon>
        <taxon>Dothideomycetes</taxon>
        <taxon>Dothideomycetidae</taxon>
        <taxon>Mycosphaerellales</taxon>
        <taxon>Teratosphaeriaceae</taxon>
        <taxon>Recurvomyces</taxon>
    </lineage>
</organism>
<keyword evidence="1" id="KW-1133">Transmembrane helix</keyword>
<comment type="caution">
    <text evidence="3">The sequence shown here is derived from an EMBL/GenBank/DDBJ whole genome shotgun (WGS) entry which is preliminary data.</text>
</comment>
<gene>
    <name evidence="3" type="ORF">LTR78_003166</name>
</gene>
<accession>A0AAE0WRZ1</accession>
<dbReference type="EMBL" id="JAUTXT010000008">
    <property type="protein sequence ID" value="KAK3676961.1"/>
    <property type="molecule type" value="Genomic_DNA"/>
</dbReference>
<evidence type="ECO:0000313" key="4">
    <source>
        <dbReference type="Proteomes" id="UP001274830"/>
    </source>
</evidence>